<name>A0A0D2USV4_CAPO3</name>
<proteinExistence type="inferred from homology"/>
<dbReference type="GO" id="GO:0006298">
    <property type="term" value="P:mismatch repair"/>
    <property type="evidence" value="ECO:0007669"/>
    <property type="project" value="InterPro"/>
</dbReference>
<gene>
    <name evidence="13" type="ORF">CAOG_008077</name>
</gene>
<dbReference type="SUPFAM" id="SSF48334">
    <property type="entry name" value="DNA repair protein MutS, domain III"/>
    <property type="match status" value="1"/>
</dbReference>
<dbReference type="eggNOG" id="KOG0218">
    <property type="taxonomic scope" value="Eukaryota"/>
</dbReference>
<comment type="similarity">
    <text evidence="2">Belongs to the DNA mismatch repair MutS family. MSH3 subfamily.</text>
</comment>
<evidence type="ECO:0000256" key="2">
    <source>
        <dbReference type="ARBA" id="ARBA00007094"/>
    </source>
</evidence>
<dbReference type="OrthoDB" id="10252754at2759"/>
<dbReference type="Pfam" id="PF05192">
    <property type="entry name" value="MutS_III"/>
    <property type="match status" value="1"/>
</dbReference>
<keyword evidence="8" id="KW-0539">Nucleus</keyword>
<dbReference type="InterPro" id="IPR000432">
    <property type="entry name" value="DNA_mismatch_repair_MutS_C"/>
</dbReference>
<dbReference type="InterPro" id="IPR007695">
    <property type="entry name" value="DNA_mismatch_repair_MutS-lik_N"/>
</dbReference>
<evidence type="ECO:0000256" key="9">
    <source>
        <dbReference type="PIRNR" id="PIRNR037677"/>
    </source>
</evidence>
<evidence type="ECO:0000313" key="13">
    <source>
        <dbReference type="EMBL" id="KJE98041.1"/>
    </source>
</evidence>
<dbReference type="NCBIfam" id="NF003810">
    <property type="entry name" value="PRK05399.1"/>
    <property type="match status" value="1"/>
</dbReference>
<dbReference type="Gene3D" id="1.10.1420.10">
    <property type="match status" value="2"/>
</dbReference>
<dbReference type="InterPro" id="IPR017261">
    <property type="entry name" value="DNA_mismatch_repair_MutS/MSH"/>
</dbReference>
<dbReference type="AlphaFoldDB" id="A0A0D2USV4"/>
<evidence type="ECO:0000256" key="10">
    <source>
        <dbReference type="RuleBase" id="RU003756"/>
    </source>
</evidence>
<dbReference type="InterPro" id="IPR007860">
    <property type="entry name" value="DNA_mmatch_repair_MutS_con_dom"/>
</dbReference>
<dbReference type="GO" id="GO:0006312">
    <property type="term" value="P:mitotic recombination"/>
    <property type="evidence" value="ECO:0007669"/>
    <property type="project" value="TreeGrafter"/>
</dbReference>
<feature type="compositionally biased region" description="Basic and acidic residues" evidence="11">
    <location>
        <begin position="580"/>
        <end position="589"/>
    </location>
</feature>
<keyword evidence="6 9" id="KW-0238">DNA-binding</keyword>
<evidence type="ECO:0000256" key="6">
    <source>
        <dbReference type="ARBA" id="ARBA00023125"/>
    </source>
</evidence>
<evidence type="ECO:0000256" key="7">
    <source>
        <dbReference type="ARBA" id="ARBA00023204"/>
    </source>
</evidence>
<feature type="compositionally biased region" description="Acidic residues" evidence="11">
    <location>
        <begin position="176"/>
        <end position="185"/>
    </location>
</feature>
<organism evidence="13 14">
    <name type="scientific">Capsaspora owczarzaki (strain ATCC 30864)</name>
    <dbReference type="NCBI Taxonomy" id="595528"/>
    <lineage>
        <taxon>Eukaryota</taxon>
        <taxon>Filasterea</taxon>
        <taxon>Capsaspora</taxon>
    </lineage>
</organism>
<feature type="compositionally biased region" description="Low complexity" evidence="11">
    <location>
        <begin position="34"/>
        <end position="67"/>
    </location>
</feature>
<dbReference type="STRING" id="595528.A0A0D2USV4"/>
<dbReference type="InterPro" id="IPR007696">
    <property type="entry name" value="DNA_mismatch_repair_MutS_core"/>
</dbReference>
<dbReference type="InterPro" id="IPR036678">
    <property type="entry name" value="MutS_con_dom_sf"/>
</dbReference>
<keyword evidence="7 9" id="KW-0234">DNA repair</keyword>
<feature type="region of interest" description="Disordered" evidence="11">
    <location>
        <begin position="1"/>
        <end position="206"/>
    </location>
</feature>
<evidence type="ECO:0000256" key="5">
    <source>
        <dbReference type="ARBA" id="ARBA00022840"/>
    </source>
</evidence>
<dbReference type="GO" id="GO:0005524">
    <property type="term" value="F:ATP binding"/>
    <property type="evidence" value="ECO:0007669"/>
    <property type="project" value="UniProtKB-UniRule"/>
</dbReference>
<dbReference type="SMART" id="SM00533">
    <property type="entry name" value="MUTSd"/>
    <property type="match status" value="1"/>
</dbReference>
<dbReference type="Pfam" id="PF00488">
    <property type="entry name" value="MutS_V"/>
    <property type="match status" value="1"/>
</dbReference>
<dbReference type="Pfam" id="PF01624">
    <property type="entry name" value="MutS_I"/>
    <property type="match status" value="1"/>
</dbReference>
<dbReference type="GO" id="GO:0030983">
    <property type="term" value="F:mismatched DNA binding"/>
    <property type="evidence" value="ECO:0007669"/>
    <property type="project" value="UniProtKB-UniRule"/>
</dbReference>
<dbReference type="Gene3D" id="3.40.1170.10">
    <property type="entry name" value="DNA repair protein MutS, domain I"/>
    <property type="match status" value="1"/>
</dbReference>
<dbReference type="PIRSF" id="PIRSF037677">
    <property type="entry name" value="DNA_mis_repair_Msh6"/>
    <property type="match status" value="1"/>
</dbReference>
<comment type="subcellular location">
    <subcellularLocation>
        <location evidence="1">Nucleus</location>
    </subcellularLocation>
</comment>
<evidence type="ECO:0000256" key="8">
    <source>
        <dbReference type="ARBA" id="ARBA00023242"/>
    </source>
</evidence>
<keyword evidence="5 9" id="KW-0067">ATP-binding</keyword>
<dbReference type="PROSITE" id="PS00486">
    <property type="entry name" value="DNA_MISMATCH_REPAIR_2"/>
    <property type="match status" value="1"/>
</dbReference>
<accession>A0A0D2USV4</accession>
<feature type="compositionally biased region" description="Low complexity" evidence="11">
    <location>
        <begin position="120"/>
        <end position="130"/>
    </location>
</feature>
<keyword evidence="14" id="KW-1185">Reference proteome</keyword>
<feature type="region of interest" description="Disordered" evidence="11">
    <location>
        <begin position="570"/>
        <end position="589"/>
    </location>
</feature>
<dbReference type="FunFam" id="1.10.1420.10:FF:000004">
    <property type="entry name" value="DNA mismatch repair protein Msh3"/>
    <property type="match status" value="1"/>
</dbReference>
<dbReference type="Gene3D" id="3.40.50.300">
    <property type="entry name" value="P-loop containing nucleotide triphosphate hydrolases"/>
    <property type="match status" value="1"/>
</dbReference>
<dbReference type="RefSeq" id="XP_004342678.2">
    <property type="nucleotide sequence ID" value="XM_004342629.2"/>
</dbReference>
<dbReference type="FunFam" id="3.40.1170.10:FF:000004">
    <property type="entry name" value="DNA mismatch repair protein"/>
    <property type="match status" value="1"/>
</dbReference>
<dbReference type="Gene3D" id="3.30.420.110">
    <property type="entry name" value="MutS, connector domain"/>
    <property type="match status" value="1"/>
</dbReference>
<dbReference type="Proteomes" id="UP000008743">
    <property type="component" value="Unassembled WGS sequence"/>
</dbReference>
<sequence length="1242" mass="135687">MGKLGALGKLGFSPRKPAAASAQPSILGFVTRTAASTSSNSNSSSSSAPKPSAAARQAAEASDRLAAFQRDNIAQTPPHAPGRSKRPANDSEPDPPTSLNSDASHASPNRGEQTGKSRTRATTRTADSSTNQDDEDAHAIVSTRKRRRVQVDSDDDENDGSDAEFAKPESSSSSESSEDEEEHESDDASHAKSSRRNTKPAKSKPTAALASVAKVLSAFNAPHASAAASGSGGTQRSKKFAEFRVRMDAELEERAEAAASTSAATSTSAKLCTPAAGIAVDEARRLFRLKIAALTPKAAAGNKKAKSPFTQLEQQYIDVKVQHPDAVLFVECGYKFRFFGDDAEIAAKELSIGCFPSHNFMTASIPTHRLPVHVKRLVNLGYKVGVVRQTETAALKAAGDNKSAPFDRKLTGLYTRATLIGDDIEAENDSAEDETGSSHYLMSIFELVAADNSALAAAERHSSPLTPATRIAIVAVRPSTGDIIYDEFSDGLTRSELETRLAHLRPTELILPMQLSTRTEQLIAALAYGGGRSEAEIRLERLPVAQFDYQSAVSDITRFFTASRTKSEAHLRSKSSSHSASEHESSDEHATLMEIDGQATSTTDGAAALNLVLNLSQGIVRCFGALLRYLSDFGLDQVLLLTSNLHHFHQRNHMLLNGLTLSNLEVFRNETDGGSTGTLFALLNHTVTPFGRRLLRTWIAQPLLDRSAILNRQDAIEELLTSEAPMFAKTKKMLQSVGDLDKGLCRIYYQKCSPSEFLMLLHAFNRMSGEFRFWCPPEGTGEVFSTRHSLSRVHAVLLKQICESNIQISDTIAEFVTRLDSKGAKEKHKRSLFVPSQEPRSVTRGKLAIAEVEAQLQQHLREVRKLLGTPSLEYLTVLTEEYLIDVKKPSLKLVPRDWLKMSETKATVRFHSPVVATKLRELNQLREQLDTDCERAWAGMLSEFAQHYDTFRKVVDRLAQLDCLYALAEVAKLDNYVRPVISTEDVALIDVKQGRHPMVDVLLSGQFVPNDVHLHQPSLRCRIVTGPNMGGKSCYIRQVALLAILAQIGSWVPAESARIGIIDAICTRMGAADHIQRGFSTFMVEMQETSRILKDATNRSLVILDELGRGTSTFDGLAIAHATLDYLIAESKPLTLFVTHYPALGEFASTYPRHVSNHHMAFVDNGHTDEEPEDANPPSESDDIQSIAFLYQLANGVAHRSYGLNVARLAGLPHDVLALASRKSAELEKLIKQRSAAKPSLS</sequence>
<evidence type="ECO:0000313" key="14">
    <source>
        <dbReference type="Proteomes" id="UP000008743"/>
    </source>
</evidence>
<dbReference type="Pfam" id="PF05190">
    <property type="entry name" value="MutS_IV"/>
    <property type="match status" value="1"/>
</dbReference>
<evidence type="ECO:0000259" key="12">
    <source>
        <dbReference type="PROSITE" id="PS00486"/>
    </source>
</evidence>
<protein>
    <recommendedName>
        <fullName evidence="9">DNA mismatch repair protein</fullName>
    </recommendedName>
</protein>
<dbReference type="Pfam" id="PF05188">
    <property type="entry name" value="MutS_II"/>
    <property type="match status" value="1"/>
</dbReference>
<dbReference type="PhylomeDB" id="A0A0D2USV4"/>
<feature type="compositionally biased region" description="Polar residues" evidence="11">
    <location>
        <begin position="97"/>
        <end position="116"/>
    </location>
</feature>
<dbReference type="GO" id="GO:0005634">
    <property type="term" value="C:nucleus"/>
    <property type="evidence" value="ECO:0007669"/>
    <property type="project" value="UniProtKB-SubCell"/>
</dbReference>
<dbReference type="InParanoid" id="A0A0D2USV4"/>
<keyword evidence="3 9" id="KW-0547">Nucleotide-binding</keyword>
<dbReference type="SUPFAM" id="SSF52540">
    <property type="entry name" value="P-loop containing nucleoside triphosphate hydrolases"/>
    <property type="match status" value="1"/>
</dbReference>
<dbReference type="GO" id="GO:0140664">
    <property type="term" value="F:ATP-dependent DNA damage sensor activity"/>
    <property type="evidence" value="ECO:0007669"/>
    <property type="project" value="InterPro"/>
</dbReference>
<reference evidence="14" key="1">
    <citation type="submission" date="2011-02" db="EMBL/GenBank/DDBJ databases">
        <title>The Genome Sequence of Capsaspora owczarzaki ATCC 30864.</title>
        <authorList>
            <person name="Russ C."/>
            <person name="Cuomo C."/>
            <person name="Burger G."/>
            <person name="Gray M.W."/>
            <person name="Holland P.W.H."/>
            <person name="King N."/>
            <person name="Lang F.B.F."/>
            <person name="Roger A.J."/>
            <person name="Ruiz-Trillo I."/>
            <person name="Young S.K."/>
            <person name="Zeng Q."/>
            <person name="Gargeya S."/>
            <person name="Alvarado L."/>
            <person name="Berlin A."/>
            <person name="Chapman S.B."/>
            <person name="Chen Z."/>
            <person name="Freedman E."/>
            <person name="Gellesch M."/>
            <person name="Goldberg J."/>
            <person name="Griggs A."/>
            <person name="Gujja S."/>
            <person name="Heilman E."/>
            <person name="Heiman D."/>
            <person name="Howarth C."/>
            <person name="Mehta T."/>
            <person name="Neiman D."/>
            <person name="Pearson M."/>
            <person name="Roberts A."/>
            <person name="Saif S."/>
            <person name="Shea T."/>
            <person name="Shenoy N."/>
            <person name="Sisk P."/>
            <person name="Stolte C."/>
            <person name="Sykes S."/>
            <person name="White J."/>
            <person name="Yandava C."/>
            <person name="Haas B."/>
            <person name="Nusbaum C."/>
            <person name="Birren B."/>
        </authorList>
    </citation>
    <scope>NUCLEOTIDE SEQUENCE</scope>
    <source>
        <strain evidence="14">ATCC 30864</strain>
    </source>
</reference>
<evidence type="ECO:0000256" key="11">
    <source>
        <dbReference type="SAM" id="MobiDB-lite"/>
    </source>
</evidence>
<evidence type="ECO:0000256" key="4">
    <source>
        <dbReference type="ARBA" id="ARBA00022763"/>
    </source>
</evidence>
<dbReference type="PANTHER" id="PTHR11361">
    <property type="entry name" value="DNA MISMATCH REPAIR PROTEIN MUTS FAMILY MEMBER"/>
    <property type="match status" value="1"/>
</dbReference>
<dbReference type="InterPro" id="IPR027417">
    <property type="entry name" value="P-loop_NTPase"/>
</dbReference>
<dbReference type="InterPro" id="IPR036187">
    <property type="entry name" value="DNA_mismatch_repair_MutS_sf"/>
</dbReference>
<dbReference type="SMART" id="SM00534">
    <property type="entry name" value="MUTSac"/>
    <property type="match status" value="1"/>
</dbReference>
<dbReference type="InterPro" id="IPR045076">
    <property type="entry name" value="MutS"/>
</dbReference>
<dbReference type="InterPro" id="IPR007861">
    <property type="entry name" value="DNA_mismatch_repair_MutS_clamp"/>
</dbReference>
<feature type="domain" description="DNA mismatch repair proteins mutS family" evidence="12">
    <location>
        <begin position="1100"/>
        <end position="1116"/>
    </location>
</feature>
<keyword evidence="4 9" id="KW-0227">DNA damage</keyword>
<feature type="compositionally biased region" description="Basic residues" evidence="11">
    <location>
        <begin position="192"/>
        <end position="202"/>
    </location>
</feature>
<dbReference type="InterPro" id="IPR016151">
    <property type="entry name" value="DNA_mismatch_repair_MutS_N"/>
</dbReference>
<dbReference type="FunCoup" id="A0A0D2USV4">
    <property type="interactions" value="488"/>
</dbReference>
<feature type="compositionally biased region" description="Acidic residues" evidence="11">
    <location>
        <begin position="152"/>
        <end position="162"/>
    </location>
</feature>
<evidence type="ECO:0000256" key="1">
    <source>
        <dbReference type="ARBA" id="ARBA00004123"/>
    </source>
</evidence>
<evidence type="ECO:0000256" key="3">
    <source>
        <dbReference type="ARBA" id="ARBA00022741"/>
    </source>
</evidence>
<dbReference type="SUPFAM" id="SSF53150">
    <property type="entry name" value="DNA repair protein MutS, domain II"/>
    <property type="match status" value="1"/>
</dbReference>
<dbReference type="PANTHER" id="PTHR11361:SF122">
    <property type="entry name" value="DNA MISMATCH REPAIR PROTEIN MSH3"/>
    <property type="match status" value="1"/>
</dbReference>
<dbReference type="EMBL" id="KE346376">
    <property type="protein sequence ID" value="KJE98041.1"/>
    <property type="molecule type" value="Genomic_DNA"/>
</dbReference>
<comment type="function">
    <text evidence="9 10">Component of the post-replicative DNA mismatch repair system (MMR).</text>
</comment>
<dbReference type="SUPFAM" id="SSF55271">
    <property type="entry name" value="DNA repair protein MutS, domain I"/>
    <property type="match status" value="1"/>
</dbReference>